<dbReference type="AlphaFoldDB" id="A0AAV3X854"/>
<accession>A0AAV3X854</accession>
<dbReference type="RefSeq" id="WP_226582420.1">
    <property type="nucleotide sequence ID" value="NZ_BLAY01000047.1"/>
</dbReference>
<dbReference type="EMBL" id="BLAY01000047">
    <property type="protein sequence ID" value="GET38573.1"/>
    <property type="molecule type" value="Genomic_DNA"/>
</dbReference>
<reference evidence="1" key="1">
    <citation type="submission" date="2019-10" db="EMBL/GenBank/DDBJ databases">
        <title>Draft genome sequece of Microseira wollei NIES-4236.</title>
        <authorList>
            <person name="Yamaguchi H."/>
            <person name="Suzuki S."/>
            <person name="Kawachi M."/>
        </authorList>
    </citation>
    <scope>NUCLEOTIDE SEQUENCE</scope>
    <source>
        <strain evidence="1">NIES-4236</strain>
    </source>
</reference>
<organism evidence="1 2">
    <name type="scientific">Microseira wollei NIES-4236</name>
    <dbReference type="NCBI Taxonomy" id="2530354"/>
    <lineage>
        <taxon>Bacteria</taxon>
        <taxon>Bacillati</taxon>
        <taxon>Cyanobacteriota</taxon>
        <taxon>Cyanophyceae</taxon>
        <taxon>Oscillatoriophycideae</taxon>
        <taxon>Aerosakkonematales</taxon>
        <taxon>Aerosakkonemataceae</taxon>
        <taxon>Microseira</taxon>
    </lineage>
</organism>
<proteinExistence type="predicted"/>
<sequence length="62" mass="6697">MVAPPGDMVVPNPLLGNVSLAKVIGRYCPSRTVLPLVKLFNDRVLEQGTGYAFPGRNLNACR</sequence>
<evidence type="ECO:0000313" key="1">
    <source>
        <dbReference type="EMBL" id="GET38573.1"/>
    </source>
</evidence>
<comment type="caution">
    <text evidence="1">The sequence shown here is derived from an EMBL/GenBank/DDBJ whole genome shotgun (WGS) entry which is preliminary data.</text>
</comment>
<name>A0AAV3X854_9CYAN</name>
<gene>
    <name evidence="1" type="ORF">MiSe_33310</name>
</gene>
<keyword evidence="2" id="KW-1185">Reference proteome</keyword>
<dbReference type="Proteomes" id="UP001050975">
    <property type="component" value="Unassembled WGS sequence"/>
</dbReference>
<protein>
    <submittedName>
        <fullName evidence="1">Uncharacterized protein</fullName>
    </submittedName>
</protein>
<evidence type="ECO:0000313" key="2">
    <source>
        <dbReference type="Proteomes" id="UP001050975"/>
    </source>
</evidence>